<dbReference type="PANTHER" id="PTHR30469">
    <property type="entry name" value="MULTIDRUG RESISTANCE PROTEIN MDTA"/>
    <property type="match status" value="1"/>
</dbReference>
<organism evidence="5 6">
    <name type="scientific">Microbulbifer variabilis</name>
    <dbReference type="NCBI Taxonomy" id="266805"/>
    <lineage>
        <taxon>Bacteria</taxon>
        <taxon>Pseudomonadati</taxon>
        <taxon>Pseudomonadota</taxon>
        <taxon>Gammaproteobacteria</taxon>
        <taxon>Cellvibrionales</taxon>
        <taxon>Microbulbiferaceae</taxon>
        <taxon>Microbulbifer</taxon>
    </lineage>
</organism>
<dbReference type="PANTHER" id="PTHR30469:SF15">
    <property type="entry name" value="HLYD FAMILY OF SECRETION PROTEINS"/>
    <property type="match status" value="1"/>
</dbReference>
<name>A0ABY4VCB4_9GAMM</name>
<evidence type="ECO:0000313" key="5">
    <source>
        <dbReference type="EMBL" id="USD21928.1"/>
    </source>
</evidence>
<reference evidence="5" key="1">
    <citation type="submission" date="2022-02" db="EMBL/GenBank/DDBJ databases">
        <title>Coral-associated bacteria.</title>
        <authorList>
            <person name="Tang K."/>
            <person name="Wang X."/>
        </authorList>
    </citation>
    <scope>NUCLEOTIDE SEQUENCE</scope>
    <source>
        <strain evidence="5">SCSIO 43006</strain>
    </source>
</reference>
<dbReference type="NCBIfam" id="TIGR01730">
    <property type="entry name" value="RND_mfp"/>
    <property type="match status" value="1"/>
</dbReference>
<comment type="similarity">
    <text evidence="1">Belongs to the membrane fusion protein (MFP) (TC 8.A.1) family.</text>
</comment>
<evidence type="ECO:0000256" key="1">
    <source>
        <dbReference type="ARBA" id="ARBA00009477"/>
    </source>
</evidence>
<feature type="chain" id="PRO_5045071193" evidence="3">
    <location>
        <begin position="21"/>
        <end position="375"/>
    </location>
</feature>
<keyword evidence="3" id="KW-0732">Signal</keyword>
<evidence type="ECO:0000256" key="3">
    <source>
        <dbReference type="SAM" id="SignalP"/>
    </source>
</evidence>
<dbReference type="Gene3D" id="1.10.287.470">
    <property type="entry name" value="Helix hairpin bin"/>
    <property type="match status" value="1"/>
</dbReference>
<dbReference type="RefSeq" id="WP_252084321.1">
    <property type="nucleotide sequence ID" value="NZ_CP092418.1"/>
</dbReference>
<dbReference type="Gene3D" id="2.40.30.170">
    <property type="match status" value="1"/>
</dbReference>
<evidence type="ECO:0000259" key="4">
    <source>
        <dbReference type="Pfam" id="PF25989"/>
    </source>
</evidence>
<evidence type="ECO:0000313" key="6">
    <source>
        <dbReference type="Proteomes" id="UP001055658"/>
    </source>
</evidence>
<dbReference type="Gene3D" id="2.40.50.100">
    <property type="match status" value="1"/>
</dbReference>
<protein>
    <submittedName>
        <fullName evidence="5">Efflux RND transporter periplasmic adaptor subunit</fullName>
    </submittedName>
</protein>
<dbReference type="Proteomes" id="UP001055658">
    <property type="component" value="Chromosome"/>
</dbReference>
<dbReference type="Pfam" id="PF25989">
    <property type="entry name" value="YknX_C"/>
    <property type="match status" value="1"/>
</dbReference>
<dbReference type="InterPro" id="IPR058637">
    <property type="entry name" value="YknX-like_C"/>
</dbReference>
<dbReference type="InterPro" id="IPR006143">
    <property type="entry name" value="RND_pump_MFP"/>
</dbReference>
<dbReference type="Gene3D" id="2.40.420.20">
    <property type="match status" value="1"/>
</dbReference>
<proteinExistence type="inferred from homology"/>
<accession>A0ABY4VCB4</accession>
<feature type="domain" description="YknX-like C-terminal permuted SH3-like" evidence="4">
    <location>
        <begin position="289"/>
        <end position="357"/>
    </location>
</feature>
<evidence type="ECO:0000256" key="2">
    <source>
        <dbReference type="SAM" id="Coils"/>
    </source>
</evidence>
<feature type="coiled-coil region" evidence="2">
    <location>
        <begin position="91"/>
        <end position="149"/>
    </location>
</feature>
<dbReference type="SUPFAM" id="SSF111369">
    <property type="entry name" value="HlyD-like secretion proteins"/>
    <property type="match status" value="1"/>
</dbReference>
<keyword evidence="6" id="KW-1185">Reference proteome</keyword>
<feature type="signal peptide" evidence="3">
    <location>
        <begin position="1"/>
        <end position="20"/>
    </location>
</feature>
<keyword evidence="2" id="KW-0175">Coiled coil</keyword>
<dbReference type="EMBL" id="CP092418">
    <property type="protein sequence ID" value="USD21928.1"/>
    <property type="molecule type" value="Genomic_DNA"/>
</dbReference>
<sequence length="375" mass="40997">MKKLLAGVVLSLTSVGPVLAQSGAVAVTVDRAETRQMAASQWSAGEVVSRRDIRISSELDGVLEFVAEPGSLVKKGERLAQLDGTHWRLQLRNSESRIAQLKARLTYLDAQLHRLSKLAETNSTSRAALEEQQAEREAMAQDLLAAQIERDRRAYELGKTNIDAPFDTLVVSRELQAGEYVRTGSELLRALDMSQLEVEADIPLAALPLIGAGDSISVRSDALSLSESERAKARIISGHVRQYVPVASENSRRVKLMVQLPGKASQQRDWVVGMPVQVAVPLSEARDTMAVPRDALVLRNGETFVYRVDKEDKAERLSVRVGSGDGEWIAVYGELADGDRVIVRGAERLQPGQEVKILSEVVRDKDDSSVLAVAD</sequence>
<gene>
    <name evidence="5" type="ORF">MJO52_01945</name>
</gene>